<organism evidence="1 2">
    <name type="scientific">Diphasiastrum complanatum</name>
    <name type="common">Issler's clubmoss</name>
    <name type="synonym">Lycopodium complanatum</name>
    <dbReference type="NCBI Taxonomy" id="34168"/>
    <lineage>
        <taxon>Eukaryota</taxon>
        <taxon>Viridiplantae</taxon>
        <taxon>Streptophyta</taxon>
        <taxon>Embryophyta</taxon>
        <taxon>Tracheophyta</taxon>
        <taxon>Lycopodiopsida</taxon>
        <taxon>Lycopodiales</taxon>
        <taxon>Lycopodiaceae</taxon>
        <taxon>Lycopodioideae</taxon>
        <taxon>Diphasiastrum</taxon>
    </lineage>
</organism>
<reference evidence="2" key="1">
    <citation type="journal article" date="2024" name="Proc. Natl. Acad. Sci. U.S.A.">
        <title>Extraordinary preservation of gene collinearity over three hundred million years revealed in homosporous lycophytes.</title>
        <authorList>
            <person name="Li C."/>
            <person name="Wickell D."/>
            <person name="Kuo L.Y."/>
            <person name="Chen X."/>
            <person name="Nie B."/>
            <person name="Liao X."/>
            <person name="Peng D."/>
            <person name="Ji J."/>
            <person name="Jenkins J."/>
            <person name="Williams M."/>
            <person name="Shu S."/>
            <person name="Plott C."/>
            <person name="Barry K."/>
            <person name="Rajasekar S."/>
            <person name="Grimwood J."/>
            <person name="Han X."/>
            <person name="Sun S."/>
            <person name="Hou Z."/>
            <person name="He W."/>
            <person name="Dai G."/>
            <person name="Sun C."/>
            <person name="Schmutz J."/>
            <person name="Leebens-Mack J.H."/>
            <person name="Li F.W."/>
            <person name="Wang L."/>
        </authorList>
    </citation>
    <scope>NUCLEOTIDE SEQUENCE [LARGE SCALE GENOMIC DNA]</scope>
    <source>
        <strain evidence="2">cv. PW_Plant_1</strain>
    </source>
</reference>
<protein>
    <submittedName>
        <fullName evidence="1">Uncharacterized protein</fullName>
    </submittedName>
</protein>
<accession>A0ACC2CBK1</accession>
<evidence type="ECO:0000313" key="1">
    <source>
        <dbReference type="EMBL" id="KAJ7539444.1"/>
    </source>
</evidence>
<comment type="caution">
    <text evidence="1">The sequence shown here is derived from an EMBL/GenBank/DDBJ whole genome shotgun (WGS) entry which is preliminary data.</text>
</comment>
<sequence>MADRQGSGGASYAAISVVLLAIVHCAMAATYTVGGTAGWNLNVDYKTWAAPITFKVGDTLLFKYSAEAHSVFQVSQANYKTCTISNFIKSYQTGSDSITLTDATTQYFICGTPNHCSSGMAVTVAVSGGSTPSPAPTVSPAPKVSPLPSPPKPVPSPSPSPIAPSPSKTNRPAPSPSETIPSPSPSETIPSPSSETSPSSPPSTPPPGSETPSSPTSPQAPPTSMPNSAPSTLYSGTVVLLSAIFLGGFSLFY</sequence>
<gene>
    <name evidence="1" type="ORF">O6H91_11G093200</name>
</gene>
<name>A0ACC2CBK1_DIPCM</name>
<dbReference type="EMBL" id="CM055102">
    <property type="protein sequence ID" value="KAJ7539444.1"/>
    <property type="molecule type" value="Genomic_DNA"/>
</dbReference>
<evidence type="ECO:0000313" key="2">
    <source>
        <dbReference type="Proteomes" id="UP001162992"/>
    </source>
</evidence>
<dbReference type="Proteomes" id="UP001162992">
    <property type="component" value="Chromosome 11"/>
</dbReference>
<proteinExistence type="predicted"/>
<keyword evidence="2" id="KW-1185">Reference proteome</keyword>